<protein>
    <submittedName>
        <fullName evidence="2">SusD/RagB family nutrient-binding outer membrane lipoprotein</fullName>
    </submittedName>
</protein>
<name>A0A2S7IGR4_9BACT</name>
<dbReference type="Pfam" id="PF12771">
    <property type="entry name" value="SusD-like_2"/>
    <property type="match status" value="1"/>
</dbReference>
<evidence type="ECO:0000256" key="1">
    <source>
        <dbReference type="SAM" id="SignalP"/>
    </source>
</evidence>
<dbReference type="PROSITE" id="PS51257">
    <property type="entry name" value="PROKAR_LIPOPROTEIN"/>
    <property type="match status" value="1"/>
</dbReference>
<dbReference type="Gene3D" id="1.25.40.390">
    <property type="match status" value="1"/>
</dbReference>
<dbReference type="InterPro" id="IPR041662">
    <property type="entry name" value="SusD-like_2"/>
</dbReference>
<keyword evidence="2" id="KW-0449">Lipoprotein</keyword>
<proteinExistence type="predicted"/>
<feature type="signal peptide" evidence="1">
    <location>
        <begin position="1"/>
        <end position="21"/>
    </location>
</feature>
<reference evidence="3" key="1">
    <citation type="submission" date="2018-02" db="EMBL/GenBank/DDBJ databases">
        <title>Genome sequencing of Solimonas sp. HR-BB.</title>
        <authorList>
            <person name="Lee Y."/>
            <person name="Jeon C.O."/>
        </authorList>
    </citation>
    <scope>NUCLEOTIDE SEQUENCE [LARGE SCALE GENOMIC DNA]</scope>
    <source>
        <strain evidence="3">HR-U</strain>
    </source>
</reference>
<dbReference type="SUPFAM" id="SSF48452">
    <property type="entry name" value="TPR-like"/>
    <property type="match status" value="1"/>
</dbReference>
<comment type="caution">
    <text evidence="2">The sequence shown here is derived from an EMBL/GenBank/DDBJ whole genome shotgun (WGS) entry which is preliminary data.</text>
</comment>
<evidence type="ECO:0000313" key="3">
    <source>
        <dbReference type="Proteomes" id="UP000239590"/>
    </source>
</evidence>
<dbReference type="OrthoDB" id="843771at2"/>
<organism evidence="2 3">
    <name type="scientific">Siphonobacter curvatus</name>
    <dbReference type="NCBI Taxonomy" id="2094562"/>
    <lineage>
        <taxon>Bacteria</taxon>
        <taxon>Pseudomonadati</taxon>
        <taxon>Bacteroidota</taxon>
        <taxon>Cytophagia</taxon>
        <taxon>Cytophagales</taxon>
        <taxon>Cytophagaceae</taxon>
        <taxon>Siphonobacter</taxon>
    </lineage>
</organism>
<feature type="chain" id="PRO_5015765268" evidence="1">
    <location>
        <begin position="22"/>
        <end position="487"/>
    </location>
</feature>
<accession>A0A2S7IGR4</accession>
<sequence length="487" mass="55324">MKKYILSLLTLGLLTTACTTGFEELNTDPNRIDRVTPGSLVTPIVYGMSTYFTVRNSDFTNQLMQVSLPYAQNSEGYGVHHYNVSETAGNGTWNTCYTWLRNVREMKEAAEIYQQPIYQAVATTLEAYIVGILTDSFGDIPYTEALNAEEGLSQPVFDEQKQVYATLITKLEEANKTYKESGTMVGNDLLYGNDKSKWQKFNNSLLLRMLLRTSKKTGFNSFERLKAILANPSEYPIFTSNADAALVKITGLAPYDYAWGRRQDYTNAEAMSAFFIDLLNELEDPRRPLFMTNARRVENGKEINIGYKGIVSGHNPTRNELKVDYEPSTPNADLMVHTTLGTEIIEVIMSYAEVEFIKAEVALQTGDQAAAKTAYEKGVAAAITQWKGGVFPATYFNNPKAAFNGTLEQVLTQKYLALFFNDYQQWFEYRRTGFPKLPKTQYMLHDGVMPTRFMYHNDVRRFNPQNYKVAAERMGGDDVMTKVWWEK</sequence>
<evidence type="ECO:0000313" key="2">
    <source>
        <dbReference type="EMBL" id="PQA54539.1"/>
    </source>
</evidence>
<keyword evidence="1" id="KW-0732">Signal</keyword>
<dbReference type="AlphaFoldDB" id="A0A2S7IGR4"/>
<keyword evidence="3" id="KW-1185">Reference proteome</keyword>
<dbReference type="RefSeq" id="WP_104715661.1">
    <property type="nucleotide sequence ID" value="NZ_PTRA01000006.1"/>
</dbReference>
<gene>
    <name evidence="2" type="ORF">C5O19_22600</name>
</gene>
<dbReference type="Proteomes" id="UP000239590">
    <property type="component" value="Unassembled WGS sequence"/>
</dbReference>
<dbReference type="InterPro" id="IPR011990">
    <property type="entry name" value="TPR-like_helical_dom_sf"/>
</dbReference>
<dbReference type="EMBL" id="PTRA01000006">
    <property type="protein sequence ID" value="PQA54539.1"/>
    <property type="molecule type" value="Genomic_DNA"/>
</dbReference>